<dbReference type="GO" id="GO:0030015">
    <property type="term" value="C:CCR4-NOT core complex"/>
    <property type="evidence" value="ECO:0007669"/>
    <property type="project" value="InterPro"/>
</dbReference>
<feature type="transmembrane region" description="Helical" evidence="2">
    <location>
        <begin position="239"/>
        <end position="263"/>
    </location>
</feature>
<evidence type="ECO:0000256" key="1">
    <source>
        <dbReference type="SAM" id="MobiDB-lite"/>
    </source>
</evidence>
<dbReference type="GO" id="GO:0000932">
    <property type="term" value="C:P-body"/>
    <property type="evidence" value="ECO:0007669"/>
    <property type="project" value="TreeGrafter"/>
</dbReference>
<dbReference type="Proteomes" id="UP001229421">
    <property type="component" value="Unassembled WGS sequence"/>
</dbReference>
<keyword evidence="2" id="KW-1133">Transmembrane helix</keyword>
<proteinExistence type="predicted"/>
<dbReference type="InterPro" id="IPR007196">
    <property type="entry name" value="CCR4-Not_Not1_C"/>
</dbReference>
<dbReference type="GO" id="GO:0000288">
    <property type="term" value="P:nuclear-transcribed mRNA catabolic process, deadenylation-dependent decay"/>
    <property type="evidence" value="ECO:0007669"/>
    <property type="project" value="TreeGrafter"/>
</dbReference>
<dbReference type="AlphaFoldDB" id="A0AAD8KV78"/>
<feature type="region of interest" description="Disordered" evidence="1">
    <location>
        <begin position="94"/>
        <end position="113"/>
    </location>
</feature>
<dbReference type="InterPro" id="IPR040398">
    <property type="entry name" value="Not1"/>
</dbReference>
<dbReference type="PANTHER" id="PTHR13162:SF8">
    <property type="entry name" value="CCR4-NOT TRANSCRIPTION COMPLEX SUBUNIT 1"/>
    <property type="match status" value="1"/>
</dbReference>
<sequence length="316" mass="35566">MEKKLTAMKGSEKTVKIGSFIYLTDKEDGEDPVELTGNSNAEVKDICNAFDELVVEEEISQKSGEDNDEVKSLNELDETTIGMSCPYNLETSEVKIDEVKPESDGEKDEDFDEDSINLKHKSAVSCEIDLLAEISQSPHILSEVDAALKTDVDEYLKVEFHWLIIVKILKISKRHKSRIRARAFAFLRYVNRGPEEEVPEPQQKNEASFLSELKQKLLLSPSEAARTGTRYNMPLMNSLVLYVGIQSMASNASLAIFMAGAALDIFQALILELDTEGRYLFLNAVANQFHYPDNHTHYFSLILLYLLSESNQVSIS</sequence>
<keyword evidence="2" id="KW-0812">Transmembrane</keyword>
<dbReference type="PANTHER" id="PTHR13162">
    <property type="entry name" value="CCR4-NOT TRANSCRIPTION COMPLEX"/>
    <property type="match status" value="1"/>
</dbReference>
<feature type="compositionally biased region" description="Basic and acidic residues" evidence="1">
    <location>
        <begin position="94"/>
        <end position="104"/>
    </location>
</feature>
<evidence type="ECO:0000313" key="5">
    <source>
        <dbReference type="Proteomes" id="UP001229421"/>
    </source>
</evidence>
<organism evidence="4 5">
    <name type="scientific">Tagetes erecta</name>
    <name type="common">African marigold</name>
    <dbReference type="NCBI Taxonomy" id="13708"/>
    <lineage>
        <taxon>Eukaryota</taxon>
        <taxon>Viridiplantae</taxon>
        <taxon>Streptophyta</taxon>
        <taxon>Embryophyta</taxon>
        <taxon>Tracheophyta</taxon>
        <taxon>Spermatophyta</taxon>
        <taxon>Magnoliopsida</taxon>
        <taxon>eudicotyledons</taxon>
        <taxon>Gunneridae</taxon>
        <taxon>Pentapetalae</taxon>
        <taxon>asterids</taxon>
        <taxon>campanulids</taxon>
        <taxon>Asterales</taxon>
        <taxon>Asteraceae</taxon>
        <taxon>Asteroideae</taxon>
        <taxon>Heliantheae alliance</taxon>
        <taxon>Tageteae</taxon>
        <taxon>Tagetes</taxon>
    </lineage>
</organism>
<dbReference type="GO" id="GO:0017148">
    <property type="term" value="P:negative regulation of translation"/>
    <property type="evidence" value="ECO:0007669"/>
    <property type="project" value="InterPro"/>
</dbReference>
<keyword evidence="2" id="KW-0472">Membrane</keyword>
<dbReference type="EMBL" id="JAUHHV010000004">
    <property type="protein sequence ID" value="KAK1427811.1"/>
    <property type="molecule type" value="Genomic_DNA"/>
</dbReference>
<dbReference type="Pfam" id="PF04054">
    <property type="entry name" value="Not1"/>
    <property type="match status" value="1"/>
</dbReference>
<protein>
    <recommendedName>
        <fullName evidence="3">CCR4-Not complex component Not1 C-terminal domain-containing protein</fullName>
    </recommendedName>
</protein>
<keyword evidence="5" id="KW-1185">Reference proteome</keyword>
<evidence type="ECO:0000259" key="3">
    <source>
        <dbReference type="Pfam" id="PF04054"/>
    </source>
</evidence>
<evidence type="ECO:0000256" key="2">
    <source>
        <dbReference type="SAM" id="Phobius"/>
    </source>
</evidence>
<evidence type="ECO:0000313" key="4">
    <source>
        <dbReference type="EMBL" id="KAK1427811.1"/>
    </source>
</evidence>
<name>A0AAD8KV78_TARER</name>
<dbReference type="Gene3D" id="1.25.40.800">
    <property type="match status" value="1"/>
</dbReference>
<accession>A0AAD8KV78</accession>
<dbReference type="GO" id="GO:0060090">
    <property type="term" value="F:molecular adaptor activity"/>
    <property type="evidence" value="ECO:0007669"/>
    <property type="project" value="TreeGrafter"/>
</dbReference>
<gene>
    <name evidence="4" type="ORF">QVD17_16506</name>
</gene>
<reference evidence="4" key="1">
    <citation type="journal article" date="2023" name="bioRxiv">
        <title>Improved chromosome-level genome assembly for marigold (Tagetes erecta).</title>
        <authorList>
            <person name="Jiang F."/>
            <person name="Yuan L."/>
            <person name="Wang S."/>
            <person name="Wang H."/>
            <person name="Xu D."/>
            <person name="Wang A."/>
            <person name="Fan W."/>
        </authorList>
    </citation>
    <scope>NUCLEOTIDE SEQUENCE</scope>
    <source>
        <strain evidence="4">WSJ</strain>
        <tissue evidence="4">Leaf</tissue>
    </source>
</reference>
<comment type="caution">
    <text evidence="4">The sequence shown here is derived from an EMBL/GenBank/DDBJ whole genome shotgun (WGS) entry which is preliminary data.</text>
</comment>
<feature type="domain" description="CCR4-Not complex component Not1 C-terminal" evidence="3">
    <location>
        <begin position="203"/>
        <end position="311"/>
    </location>
</feature>